<name>A0ABW3ZHX9_9RHOB</name>
<evidence type="ECO:0000256" key="2">
    <source>
        <dbReference type="SAM" id="Phobius"/>
    </source>
</evidence>
<feature type="region of interest" description="Disordered" evidence="1">
    <location>
        <begin position="47"/>
        <end position="82"/>
    </location>
</feature>
<protein>
    <submittedName>
        <fullName evidence="3">Uncharacterized protein</fullName>
    </submittedName>
</protein>
<keyword evidence="2" id="KW-0812">Transmembrane</keyword>
<keyword evidence="2" id="KW-0472">Membrane</keyword>
<keyword evidence="4" id="KW-1185">Reference proteome</keyword>
<dbReference type="EMBL" id="JBHTMU010000011">
    <property type="protein sequence ID" value="MFD1342377.1"/>
    <property type="molecule type" value="Genomic_DNA"/>
</dbReference>
<organism evidence="3 4">
    <name type="scientific">Litorisediminicola beolgyonensis</name>
    <dbReference type="NCBI Taxonomy" id="1173614"/>
    <lineage>
        <taxon>Bacteria</taxon>
        <taxon>Pseudomonadati</taxon>
        <taxon>Pseudomonadota</taxon>
        <taxon>Alphaproteobacteria</taxon>
        <taxon>Rhodobacterales</taxon>
        <taxon>Paracoccaceae</taxon>
        <taxon>Litorisediminicola</taxon>
    </lineage>
</organism>
<dbReference type="Proteomes" id="UP001597135">
    <property type="component" value="Unassembled WGS sequence"/>
</dbReference>
<gene>
    <name evidence="3" type="ORF">ACFQ4E_08100</name>
</gene>
<proteinExistence type="predicted"/>
<sequence>MSAPDTNTGTQEKRHAPSLFGIKASLTYGLVLLAAFVAYVFFASGDSSETAPEGGSALEGYESQNYEPGGNSTGSVSGQPDQ</sequence>
<evidence type="ECO:0000313" key="4">
    <source>
        <dbReference type="Proteomes" id="UP001597135"/>
    </source>
</evidence>
<evidence type="ECO:0000313" key="3">
    <source>
        <dbReference type="EMBL" id="MFD1342377.1"/>
    </source>
</evidence>
<accession>A0ABW3ZHX9</accession>
<keyword evidence="2" id="KW-1133">Transmembrane helix</keyword>
<reference evidence="4" key="1">
    <citation type="journal article" date="2019" name="Int. J. Syst. Evol. Microbiol.">
        <title>The Global Catalogue of Microorganisms (GCM) 10K type strain sequencing project: providing services to taxonomists for standard genome sequencing and annotation.</title>
        <authorList>
            <consortium name="The Broad Institute Genomics Platform"/>
            <consortium name="The Broad Institute Genome Sequencing Center for Infectious Disease"/>
            <person name="Wu L."/>
            <person name="Ma J."/>
        </authorList>
    </citation>
    <scope>NUCLEOTIDE SEQUENCE [LARGE SCALE GENOMIC DNA]</scope>
    <source>
        <strain evidence="4">CCUG 62953</strain>
    </source>
</reference>
<comment type="caution">
    <text evidence="3">The sequence shown here is derived from an EMBL/GenBank/DDBJ whole genome shotgun (WGS) entry which is preliminary data.</text>
</comment>
<feature type="compositionally biased region" description="Polar residues" evidence="1">
    <location>
        <begin position="73"/>
        <end position="82"/>
    </location>
</feature>
<evidence type="ECO:0000256" key="1">
    <source>
        <dbReference type="SAM" id="MobiDB-lite"/>
    </source>
</evidence>
<feature type="transmembrane region" description="Helical" evidence="2">
    <location>
        <begin position="20"/>
        <end position="42"/>
    </location>
</feature>
<dbReference type="RefSeq" id="WP_386802440.1">
    <property type="nucleotide sequence ID" value="NZ_JBHTMU010000011.1"/>
</dbReference>